<evidence type="ECO:0000313" key="7">
    <source>
        <dbReference type="EMBL" id="OAQ71315.1"/>
    </source>
</evidence>
<protein>
    <submittedName>
        <fullName evidence="7">Nadp-dependent alcohol dehydrogenase protein</fullName>
    </submittedName>
</protein>
<proteinExistence type="predicted"/>
<dbReference type="SUPFAM" id="SSF50129">
    <property type="entry name" value="GroES-like"/>
    <property type="match status" value="1"/>
</dbReference>
<dbReference type="CDD" id="cd05283">
    <property type="entry name" value="CAD1"/>
    <property type="match status" value="1"/>
</dbReference>
<gene>
    <name evidence="7" type="ORF">VFPPC_03633</name>
</gene>
<dbReference type="GO" id="GO:0046872">
    <property type="term" value="F:metal ion binding"/>
    <property type="evidence" value="ECO:0007669"/>
    <property type="project" value="UniProtKB-KW"/>
</dbReference>
<dbReference type="EMBL" id="LSBJ02000002">
    <property type="protein sequence ID" value="OAQ71315.1"/>
    <property type="molecule type" value="Genomic_DNA"/>
</dbReference>
<dbReference type="Gene3D" id="3.90.180.10">
    <property type="entry name" value="Medium-chain alcohol dehydrogenases, catalytic domain"/>
    <property type="match status" value="1"/>
</dbReference>
<comment type="caution">
    <text evidence="7">The sequence shown here is derived from an EMBL/GenBank/DDBJ whole genome shotgun (WGS) entry which is preliminary data.</text>
</comment>
<comment type="cofactor">
    <cofactor evidence="1">
        <name>Zn(2+)</name>
        <dbReference type="ChEBI" id="CHEBI:29105"/>
    </cofactor>
</comment>
<organism evidence="7 8">
    <name type="scientific">Pochonia chlamydosporia 170</name>
    <dbReference type="NCBI Taxonomy" id="1380566"/>
    <lineage>
        <taxon>Eukaryota</taxon>
        <taxon>Fungi</taxon>
        <taxon>Dikarya</taxon>
        <taxon>Ascomycota</taxon>
        <taxon>Pezizomycotina</taxon>
        <taxon>Sordariomycetes</taxon>
        <taxon>Hypocreomycetidae</taxon>
        <taxon>Hypocreales</taxon>
        <taxon>Clavicipitaceae</taxon>
        <taxon>Pochonia</taxon>
    </lineage>
</organism>
<evidence type="ECO:0000256" key="1">
    <source>
        <dbReference type="ARBA" id="ARBA00001947"/>
    </source>
</evidence>
<dbReference type="InterPro" id="IPR036291">
    <property type="entry name" value="NAD(P)-bd_dom_sf"/>
</dbReference>
<keyword evidence="3" id="KW-0862">Zinc</keyword>
<dbReference type="Proteomes" id="UP000078397">
    <property type="component" value="Unassembled WGS sequence"/>
</dbReference>
<dbReference type="Gene3D" id="3.40.50.720">
    <property type="entry name" value="NAD(P)-binding Rossmann-like Domain"/>
    <property type="match status" value="1"/>
</dbReference>
<keyword evidence="2" id="KW-0479">Metal-binding</keyword>
<feature type="domain" description="Alcohol dehydrogenase-like C-terminal" evidence="5">
    <location>
        <begin position="121"/>
        <end position="243"/>
    </location>
</feature>
<dbReference type="FunFam" id="3.40.50.720:FF:000022">
    <property type="entry name" value="Cinnamyl alcohol dehydrogenase"/>
    <property type="match status" value="1"/>
</dbReference>
<dbReference type="InterPro" id="IPR047109">
    <property type="entry name" value="CAD-like"/>
</dbReference>
<dbReference type="PANTHER" id="PTHR42683">
    <property type="entry name" value="ALDEHYDE REDUCTASE"/>
    <property type="match status" value="1"/>
</dbReference>
<evidence type="ECO:0000259" key="6">
    <source>
        <dbReference type="Pfam" id="PF08240"/>
    </source>
</evidence>
<keyword evidence="8" id="KW-1185">Reference proteome</keyword>
<keyword evidence="4" id="KW-0560">Oxidoreductase</keyword>
<dbReference type="InterPro" id="IPR013154">
    <property type="entry name" value="ADH-like_N"/>
</dbReference>
<dbReference type="OrthoDB" id="1879366at2759"/>
<evidence type="ECO:0000256" key="2">
    <source>
        <dbReference type="ARBA" id="ARBA00022723"/>
    </source>
</evidence>
<evidence type="ECO:0000259" key="5">
    <source>
        <dbReference type="Pfam" id="PF00107"/>
    </source>
</evidence>
<sequence>MVLGHEGVGVVQEVGPDTKNLKPGDRVGWGYQANSCGRCDQCLNGDDEYCDERQIYGEANLDQGSLAEAIVWREAFLFRVPDNISDAEAAPLMCGGATVWTALHKYGLTSSSTVGVIGIGGLGHLAIQFASKMGMNVVALSTNDSKKEEALRLGATKYVVTSGAEKLDIGSSKLDALIVTSSVETQWDAYLPLLKPRAMIIPLTVHFGNLTIPQFPLIGYGFKVQGTVIASRWELGKMLDFAARNGVRPVTVKFPMTKDGIEESMKELSEGRMRYRGVLIPV</sequence>
<dbReference type="GO" id="GO:0016616">
    <property type="term" value="F:oxidoreductase activity, acting on the CH-OH group of donors, NAD or NADP as acceptor"/>
    <property type="evidence" value="ECO:0007669"/>
    <property type="project" value="InterPro"/>
</dbReference>
<dbReference type="Pfam" id="PF08240">
    <property type="entry name" value="ADH_N"/>
    <property type="match status" value="1"/>
</dbReference>
<dbReference type="GeneID" id="28847107"/>
<reference evidence="7 8" key="1">
    <citation type="journal article" date="2016" name="PLoS Pathog.">
        <title>Biosynthesis of antibiotic leucinostatins in bio-control fungus Purpureocillium lilacinum and their inhibition on phytophthora revealed by genome mining.</title>
        <authorList>
            <person name="Wang G."/>
            <person name="Liu Z."/>
            <person name="Lin R."/>
            <person name="Li E."/>
            <person name="Mao Z."/>
            <person name="Ling J."/>
            <person name="Yang Y."/>
            <person name="Yin W.B."/>
            <person name="Xie B."/>
        </authorList>
    </citation>
    <scope>NUCLEOTIDE SEQUENCE [LARGE SCALE GENOMIC DNA]</scope>
    <source>
        <strain evidence="7">170</strain>
    </source>
</reference>
<evidence type="ECO:0000313" key="8">
    <source>
        <dbReference type="Proteomes" id="UP000078397"/>
    </source>
</evidence>
<accession>A0A179G0B3</accession>
<dbReference type="KEGG" id="pchm:VFPPC_03633"/>
<dbReference type="InterPro" id="IPR013149">
    <property type="entry name" value="ADH-like_C"/>
</dbReference>
<dbReference type="RefSeq" id="XP_018147852.1">
    <property type="nucleotide sequence ID" value="XM_018283113.1"/>
</dbReference>
<evidence type="ECO:0000256" key="3">
    <source>
        <dbReference type="ARBA" id="ARBA00022833"/>
    </source>
</evidence>
<dbReference type="InterPro" id="IPR011032">
    <property type="entry name" value="GroES-like_sf"/>
</dbReference>
<evidence type="ECO:0000256" key="4">
    <source>
        <dbReference type="ARBA" id="ARBA00023002"/>
    </source>
</evidence>
<dbReference type="AlphaFoldDB" id="A0A179G0B3"/>
<dbReference type="SUPFAM" id="SSF51735">
    <property type="entry name" value="NAD(P)-binding Rossmann-fold domains"/>
    <property type="match status" value="1"/>
</dbReference>
<dbReference type="Pfam" id="PF00107">
    <property type="entry name" value="ADH_zinc_N"/>
    <property type="match status" value="1"/>
</dbReference>
<feature type="domain" description="Alcohol dehydrogenase-like N-terminal" evidence="6">
    <location>
        <begin position="1"/>
        <end position="82"/>
    </location>
</feature>
<dbReference type="STRING" id="1380566.A0A179G0B3"/>
<name>A0A179G0B3_METCM</name>